<proteinExistence type="predicted"/>
<feature type="compositionally biased region" description="Low complexity" evidence="1">
    <location>
        <begin position="177"/>
        <end position="186"/>
    </location>
</feature>
<comment type="caution">
    <text evidence="3">The sequence shown here is derived from an EMBL/GenBank/DDBJ whole genome shotgun (WGS) entry which is preliminary data.</text>
</comment>
<dbReference type="Proteomes" id="UP000027361">
    <property type="component" value="Unassembled WGS sequence"/>
</dbReference>
<organism evidence="3 4">
    <name type="scientific">Tilletiaria anomala (strain ATCC 24038 / CBS 436.72 / UBC 951)</name>
    <dbReference type="NCBI Taxonomy" id="1037660"/>
    <lineage>
        <taxon>Eukaryota</taxon>
        <taxon>Fungi</taxon>
        <taxon>Dikarya</taxon>
        <taxon>Basidiomycota</taxon>
        <taxon>Ustilaginomycotina</taxon>
        <taxon>Exobasidiomycetes</taxon>
        <taxon>Georgefischeriales</taxon>
        <taxon>Tilletiariaceae</taxon>
        <taxon>Tilletiaria</taxon>
    </lineage>
</organism>
<gene>
    <name evidence="3" type="ORF">K437DRAFT_260355</name>
</gene>
<feature type="signal peptide" evidence="2">
    <location>
        <begin position="1"/>
        <end position="20"/>
    </location>
</feature>
<dbReference type="GeneID" id="25265525"/>
<protein>
    <recommendedName>
        <fullName evidence="5">SCP domain-containing protein</fullName>
    </recommendedName>
</protein>
<dbReference type="EMBL" id="JMSN01000209">
    <property type="protein sequence ID" value="KDN35533.1"/>
    <property type="molecule type" value="Genomic_DNA"/>
</dbReference>
<keyword evidence="4" id="KW-1185">Reference proteome</keyword>
<evidence type="ECO:0000313" key="4">
    <source>
        <dbReference type="Proteomes" id="UP000027361"/>
    </source>
</evidence>
<dbReference type="RefSeq" id="XP_013239811.1">
    <property type="nucleotide sequence ID" value="XM_013384357.1"/>
</dbReference>
<evidence type="ECO:0000256" key="1">
    <source>
        <dbReference type="SAM" id="MobiDB-lite"/>
    </source>
</evidence>
<evidence type="ECO:0000313" key="3">
    <source>
        <dbReference type="EMBL" id="KDN35533.1"/>
    </source>
</evidence>
<evidence type="ECO:0008006" key="5">
    <source>
        <dbReference type="Google" id="ProtNLM"/>
    </source>
</evidence>
<reference evidence="3 4" key="1">
    <citation type="submission" date="2014-05" db="EMBL/GenBank/DDBJ databases">
        <title>Draft genome sequence of a rare smut relative, Tilletiaria anomala UBC 951.</title>
        <authorList>
            <consortium name="DOE Joint Genome Institute"/>
            <person name="Toome M."/>
            <person name="Kuo A."/>
            <person name="Henrissat B."/>
            <person name="Lipzen A."/>
            <person name="Tritt A."/>
            <person name="Yoshinaga Y."/>
            <person name="Zane M."/>
            <person name="Barry K."/>
            <person name="Grigoriev I.V."/>
            <person name="Spatafora J.W."/>
            <person name="Aimea M.C."/>
        </authorList>
    </citation>
    <scope>NUCLEOTIDE SEQUENCE [LARGE SCALE GENOMIC DNA]</scope>
    <source>
        <strain evidence="3 4">UBC 951</strain>
    </source>
</reference>
<feature type="compositionally biased region" description="Polar residues" evidence="1">
    <location>
        <begin position="187"/>
        <end position="196"/>
    </location>
</feature>
<dbReference type="AlphaFoldDB" id="A0A066V5K9"/>
<feature type="compositionally biased region" description="Basic and acidic residues" evidence="1">
    <location>
        <begin position="249"/>
        <end position="265"/>
    </location>
</feature>
<feature type="chain" id="PRO_5001627839" description="SCP domain-containing protein" evidence="2">
    <location>
        <begin position="21"/>
        <end position="356"/>
    </location>
</feature>
<sequence length="356" mass="36844">MARLALAFVTFSVAAASAWAAGLADLYDENVAMVRHYEAQGPIARGHGSVMDILKSLEDDPLTAAALSDMDLSELTHKSTNSYGYPGGSVTITVDNSSSNHANYSGNTGTIINDERIKRSLLPAPRPVPAAAPKAAPAAAAPAPAAAPKAAPAAAAPKAAAPAGGFTSSIRPAAAAPKAAPARAAPQTVNVTKNSLTMNKDQSTNNAAQMNHNSGQIQNSGNTYGVYNACTVMIEERSFVDEVLQARDQSSDKQGDSKPQGDHGSQKANGSGTQDILRRRGRGGANHCACNCGIRRRSSGVVEIASPNAHSLEARLEPSCSILKNTATGQHHWSGSCANSTLDGRSIISILREVEL</sequence>
<name>A0A066V5K9_TILAU</name>
<accession>A0A066V5K9</accession>
<feature type="region of interest" description="Disordered" evidence="1">
    <location>
        <begin position="177"/>
        <end position="196"/>
    </location>
</feature>
<feature type="region of interest" description="Disordered" evidence="1">
    <location>
        <begin position="246"/>
        <end position="284"/>
    </location>
</feature>
<dbReference type="InParanoid" id="A0A066V5K9"/>
<keyword evidence="2" id="KW-0732">Signal</keyword>
<evidence type="ECO:0000256" key="2">
    <source>
        <dbReference type="SAM" id="SignalP"/>
    </source>
</evidence>
<dbReference type="HOGENOM" id="CLU_778867_0_0_1"/>